<feature type="non-terminal residue" evidence="2">
    <location>
        <position position="1"/>
    </location>
</feature>
<evidence type="ECO:0000256" key="1">
    <source>
        <dbReference type="SAM" id="MobiDB-lite"/>
    </source>
</evidence>
<accession>A0A1D2JB53</accession>
<evidence type="ECO:0000313" key="3">
    <source>
        <dbReference type="Proteomes" id="UP000242814"/>
    </source>
</evidence>
<sequence>TTGFGRIQMFRSADDAGDPLRQSHRLSGKPSLGGLRAGETPSTDQIPAAGGSS</sequence>
<comment type="caution">
    <text evidence="2">The sequence shown here is derived from an EMBL/GenBank/DDBJ whole genome shotgun (WGS) entry which is preliminary data.</text>
</comment>
<gene>
    <name evidence="2" type="ORF">ACO22_05117</name>
</gene>
<organism evidence="2 3">
    <name type="scientific">Paracoccidioides brasiliensis</name>
    <dbReference type="NCBI Taxonomy" id="121759"/>
    <lineage>
        <taxon>Eukaryota</taxon>
        <taxon>Fungi</taxon>
        <taxon>Dikarya</taxon>
        <taxon>Ascomycota</taxon>
        <taxon>Pezizomycotina</taxon>
        <taxon>Eurotiomycetes</taxon>
        <taxon>Eurotiomycetidae</taxon>
        <taxon>Onygenales</taxon>
        <taxon>Ajellomycetaceae</taxon>
        <taxon>Paracoccidioides</taxon>
    </lineage>
</organism>
<evidence type="ECO:0000313" key="2">
    <source>
        <dbReference type="EMBL" id="ODH25717.1"/>
    </source>
</evidence>
<feature type="region of interest" description="Disordered" evidence="1">
    <location>
        <begin position="1"/>
        <end position="53"/>
    </location>
</feature>
<protein>
    <submittedName>
        <fullName evidence="2">Uncharacterized protein</fullName>
    </submittedName>
</protein>
<name>A0A1D2JB53_PARBR</name>
<dbReference type="EMBL" id="LZYO01000217">
    <property type="protein sequence ID" value="ODH25717.1"/>
    <property type="molecule type" value="Genomic_DNA"/>
</dbReference>
<proteinExistence type="predicted"/>
<dbReference type="AlphaFoldDB" id="A0A1D2JB53"/>
<dbReference type="Proteomes" id="UP000242814">
    <property type="component" value="Unassembled WGS sequence"/>
</dbReference>
<reference evidence="2 3" key="1">
    <citation type="submission" date="2016-06" db="EMBL/GenBank/DDBJ databases">
        <authorList>
            <person name="Kjaerup R.B."/>
            <person name="Dalgaard T.S."/>
            <person name="Juul-Madsen H.R."/>
        </authorList>
    </citation>
    <scope>NUCLEOTIDE SEQUENCE [LARGE SCALE GENOMIC DNA]</scope>
    <source>
        <strain evidence="2 3">Pb300</strain>
    </source>
</reference>